<keyword evidence="3" id="KW-1185">Reference proteome</keyword>
<evidence type="ECO:0000313" key="3">
    <source>
        <dbReference type="Proteomes" id="UP001410795"/>
    </source>
</evidence>
<feature type="compositionally biased region" description="Gly residues" evidence="1">
    <location>
        <begin position="9"/>
        <end position="20"/>
    </location>
</feature>
<gene>
    <name evidence="2" type="ORF">GCM10022202_04120</name>
</gene>
<comment type="caution">
    <text evidence="2">The sequence shown here is derived from an EMBL/GenBank/DDBJ whole genome shotgun (WGS) entry which is preliminary data.</text>
</comment>
<feature type="region of interest" description="Disordered" evidence="1">
    <location>
        <begin position="82"/>
        <end position="134"/>
    </location>
</feature>
<feature type="region of interest" description="Disordered" evidence="1">
    <location>
        <begin position="1"/>
        <end position="64"/>
    </location>
</feature>
<dbReference type="Proteomes" id="UP001410795">
    <property type="component" value="Unassembled WGS sequence"/>
</dbReference>
<feature type="compositionally biased region" description="Basic and acidic residues" evidence="1">
    <location>
        <begin position="40"/>
        <end position="56"/>
    </location>
</feature>
<dbReference type="EMBL" id="BAAAYV010000002">
    <property type="protein sequence ID" value="GAA3647807.1"/>
    <property type="molecule type" value="Genomic_DNA"/>
</dbReference>
<protein>
    <submittedName>
        <fullName evidence="2">Uncharacterized protein</fullName>
    </submittedName>
</protein>
<sequence length="134" mass="14094">MVSLLGVGAPAGRGECGPGRGRMMAPSGRMRAPIGATERGGTRARDVRDGSDRADEVAAQTRCRGSYEPAADTIAVRVVSGDESRSLLARDERGEAWPSDVSRGLGTSGSRDDPLPVPRERGRASCRRTGSLAW</sequence>
<organism evidence="2 3">
    <name type="scientific">Microbacterium marinilacus</name>
    <dbReference type="NCBI Taxonomy" id="415209"/>
    <lineage>
        <taxon>Bacteria</taxon>
        <taxon>Bacillati</taxon>
        <taxon>Actinomycetota</taxon>
        <taxon>Actinomycetes</taxon>
        <taxon>Micrococcales</taxon>
        <taxon>Microbacteriaceae</taxon>
        <taxon>Microbacterium</taxon>
    </lineage>
</organism>
<evidence type="ECO:0000313" key="2">
    <source>
        <dbReference type="EMBL" id="GAA3647807.1"/>
    </source>
</evidence>
<name>A0ABP7B4Q6_9MICO</name>
<proteinExistence type="predicted"/>
<reference evidence="3" key="1">
    <citation type="journal article" date="2019" name="Int. J. Syst. Evol. Microbiol.">
        <title>The Global Catalogue of Microorganisms (GCM) 10K type strain sequencing project: providing services to taxonomists for standard genome sequencing and annotation.</title>
        <authorList>
            <consortium name="The Broad Institute Genomics Platform"/>
            <consortium name="The Broad Institute Genome Sequencing Center for Infectious Disease"/>
            <person name="Wu L."/>
            <person name="Ma J."/>
        </authorList>
    </citation>
    <scope>NUCLEOTIDE SEQUENCE [LARGE SCALE GENOMIC DNA]</scope>
    <source>
        <strain evidence="3">JCM 16546</strain>
    </source>
</reference>
<evidence type="ECO:0000256" key="1">
    <source>
        <dbReference type="SAM" id="MobiDB-lite"/>
    </source>
</evidence>
<accession>A0ABP7B4Q6</accession>
<feature type="compositionally biased region" description="Basic and acidic residues" evidence="1">
    <location>
        <begin position="110"/>
        <end position="123"/>
    </location>
</feature>
<feature type="compositionally biased region" description="Basic and acidic residues" evidence="1">
    <location>
        <begin position="82"/>
        <end position="95"/>
    </location>
</feature>